<keyword evidence="2" id="KW-1185">Reference proteome</keyword>
<reference evidence="1" key="1">
    <citation type="journal article" date="2020" name="Stud. Mycol.">
        <title>101 Dothideomycetes genomes: a test case for predicting lifestyles and emergence of pathogens.</title>
        <authorList>
            <person name="Haridas S."/>
            <person name="Albert R."/>
            <person name="Binder M."/>
            <person name="Bloem J."/>
            <person name="Labutti K."/>
            <person name="Salamov A."/>
            <person name="Andreopoulos B."/>
            <person name="Baker S."/>
            <person name="Barry K."/>
            <person name="Bills G."/>
            <person name="Bluhm B."/>
            <person name="Cannon C."/>
            <person name="Castanera R."/>
            <person name="Culley D."/>
            <person name="Daum C."/>
            <person name="Ezra D."/>
            <person name="Gonzalez J."/>
            <person name="Henrissat B."/>
            <person name="Kuo A."/>
            <person name="Liang C."/>
            <person name="Lipzen A."/>
            <person name="Lutzoni F."/>
            <person name="Magnuson J."/>
            <person name="Mondo S."/>
            <person name="Nolan M."/>
            <person name="Ohm R."/>
            <person name="Pangilinan J."/>
            <person name="Park H.-J."/>
            <person name="Ramirez L."/>
            <person name="Alfaro M."/>
            <person name="Sun H."/>
            <person name="Tritt A."/>
            <person name="Yoshinaga Y."/>
            <person name="Zwiers L.-H."/>
            <person name="Turgeon B."/>
            <person name="Goodwin S."/>
            <person name="Spatafora J."/>
            <person name="Crous P."/>
            <person name="Grigoriev I."/>
        </authorList>
    </citation>
    <scope>NUCLEOTIDE SEQUENCE</scope>
    <source>
        <strain evidence="1">CBS 113979</strain>
    </source>
</reference>
<organism evidence="1 2">
    <name type="scientific">Aulographum hederae CBS 113979</name>
    <dbReference type="NCBI Taxonomy" id="1176131"/>
    <lineage>
        <taxon>Eukaryota</taxon>
        <taxon>Fungi</taxon>
        <taxon>Dikarya</taxon>
        <taxon>Ascomycota</taxon>
        <taxon>Pezizomycotina</taxon>
        <taxon>Dothideomycetes</taxon>
        <taxon>Pleosporomycetidae</taxon>
        <taxon>Aulographales</taxon>
        <taxon>Aulographaceae</taxon>
    </lineage>
</organism>
<dbReference type="EMBL" id="ML977143">
    <property type="protein sequence ID" value="KAF1989915.1"/>
    <property type="molecule type" value="Genomic_DNA"/>
</dbReference>
<accession>A0A6G1H9S5</accession>
<evidence type="ECO:0000313" key="1">
    <source>
        <dbReference type="EMBL" id="KAF1989915.1"/>
    </source>
</evidence>
<protein>
    <submittedName>
        <fullName evidence="1">Uncharacterized protein</fullName>
    </submittedName>
</protein>
<proteinExistence type="predicted"/>
<dbReference type="Proteomes" id="UP000800041">
    <property type="component" value="Unassembled WGS sequence"/>
</dbReference>
<gene>
    <name evidence="1" type="ORF">K402DRAFT_390247</name>
</gene>
<sequence>MNELNLLGLLTELSKLWFVGSGFPLRPLLRTQPSNPRKDSRLDDLGQNLVSPIHHSGNPKRRTTPVHLRTITRMHSAITHTFIPTPTSTTSRHPPQEAPARTKLPPTFFLSCRVGLPQRFKTPHGLWSEHRRCCPRDCALLVAQLRFLFPPVF</sequence>
<evidence type="ECO:0000313" key="2">
    <source>
        <dbReference type="Proteomes" id="UP000800041"/>
    </source>
</evidence>
<name>A0A6G1H9S5_9PEZI</name>
<dbReference type="AlphaFoldDB" id="A0A6G1H9S5"/>